<accession>A0AAJ5VTR7</accession>
<reference evidence="1" key="1">
    <citation type="submission" date="2023-03" db="EMBL/GenBank/DDBJ databases">
        <title>Andean soil-derived lignocellulolytic bacterial consortium as a source of novel taxa and putative plastic-active enzymes.</title>
        <authorList>
            <person name="Diaz-Garcia L."/>
            <person name="Chuvochina M."/>
            <person name="Feuerriegel G."/>
            <person name="Bunk B."/>
            <person name="Sproer C."/>
            <person name="Streit W.R."/>
            <person name="Rodriguez L.M."/>
            <person name="Overmann J."/>
            <person name="Jimenez D.J."/>
        </authorList>
    </citation>
    <scope>NUCLEOTIDE SEQUENCE</scope>
    <source>
        <strain evidence="1">MAG 4196</strain>
    </source>
</reference>
<protein>
    <submittedName>
        <fullName evidence="1">Uncharacterized protein</fullName>
    </submittedName>
</protein>
<dbReference type="Proteomes" id="UP001217476">
    <property type="component" value="Chromosome"/>
</dbReference>
<sequence>MAEQRNYRQVGIGEANLEAVTVGIEKGMDGGLKAAVWWEAVGDVDADEAEFDDVLAALAAAEAARELHGLKEVVIALQEDITWQAQWGALDVRNKEPIGDIRPTDLSSDEAYELAAGIEEQRDA</sequence>
<organism evidence="1 2">
    <name type="scientific">Candidatus Devosia phytovorans</name>
    <dbReference type="NCBI Taxonomy" id="3121372"/>
    <lineage>
        <taxon>Bacteria</taxon>
        <taxon>Pseudomonadati</taxon>
        <taxon>Pseudomonadota</taxon>
        <taxon>Alphaproteobacteria</taxon>
        <taxon>Hyphomicrobiales</taxon>
        <taxon>Devosiaceae</taxon>
        <taxon>Devosia</taxon>
    </lineage>
</organism>
<dbReference type="EMBL" id="CP119312">
    <property type="protein sequence ID" value="WEK04663.1"/>
    <property type="molecule type" value="Genomic_DNA"/>
</dbReference>
<gene>
    <name evidence="1" type="ORF">P0Y65_21225</name>
</gene>
<evidence type="ECO:0000313" key="2">
    <source>
        <dbReference type="Proteomes" id="UP001217476"/>
    </source>
</evidence>
<dbReference type="AlphaFoldDB" id="A0AAJ5VTR7"/>
<name>A0AAJ5VTR7_9HYPH</name>
<evidence type="ECO:0000313" key="1">
    <source>
        <dbReference type="EMBL" id="WEK04663.1"/>
    </source>
</evidence>
<proteinExistence type="predicted"/>